<dbReference type="GO" id="GO:0015628">
    <property type="term" value="P:protein secretion by the type II secretion system"/>
    <property type="evidence" value="ECO:0007669"/>
    <property type="project" value="InterPro"/>
</dbReference>
<dbReference type="Pfam" id="PF07963">
    <property type="entry name" value="N_methyl"/>
    <property type="match status" value="1"/>
</dbReference>
<dbReference type="RefSeq" id="WP_151125818.1">
    <property type="nucleotide sequence ID" value="NZ_CP088081.1"/>
</dbReference>
<keyword evidence="4" id="KW-1185">Reference proteome</keyword>
<protein>
    <submittedName>
        <fullName evidence="3">Prepilin-type N-terminal cleavage/methylation domain-containing protein</fullName>
    </submittedName>
</protein>
<proteinExistence type="predicted"/>
<keyword evidence="2" id="KW-1133">Transmembrane helix</keyword>
<keyword evidence="1" id="KW-0488">Methylation</keyword>
<accession>A0A643F6K7</accession>
<dbReference type="NCBIfam" id="TIGR02532">
    <property type="entry name" value="IV_pilin_GFxxxE"/>
    <property type="match status" value="1"/>
</dbReference>
<comment type="caution">
    <text evidence="3">The sequence shown here is derived from an EMBL/GenBank/DDBJ whole genome shotgun (WGS) entry which is preliminary data.</text>
</comment>
<dbReference type="PANTHER" id="PTHR30093:SF47">
    <property type="entry name" value="TYPE IV PILUS NON-CORE MINOR PILIN PILE"/>
    <property type="match status" value="1"/>
</dbReference>
<dbReference type="EMBL" id="VZPB01000079">
    <property type="protein sequence ID" value="KAB0574154.1"/>
    <property type="molecule type" value="Genomic_DNA"/>
</dbReference>
<dbReference type="SUPFAM" id="SSF54523">
    <property type="entry name" value="Pili subunits"/>
    <property type="match status" value="1"/>
</dbReference>
<dbReference type="PRINTS" id="PR00813">
    <property type="entry name" value="BCTERIALGSPG"/>
</dbReference>
<name>A0A643F6K7_IDEDE</name>
<dbReference type="PANTHER" id="PTHR30093">
    <property type="entry name" value="GENERAL SECRETION PATHWAY PROTEIN G"/>
    <property type="match status" value="1"/>
</dbReference>
<feature type="transmembrane region" description="Helical" evidence="2">
    <location>
        <begin position="20"/>
        <end position="42"/>
    </location>
</feature>
<dbReference type="Gene3D" id="3.30.700.10">
    <property type="entry name" value="Glycoprotein, Type 4 Pilin"/>
    <property type="match status" value="1"/>
</dbReference>
<sequence>MTPRCRNFSRVRGPGRGFTLIELLVVLAIVALLGTLALPRYYGQVEAAKETALRENLRTLREVLDRFYGDTGRYPESLQELVDRRYLRSLPVDPLTDSTASWVVVPPPAGYAGKVYDIRSIAAGVGKNGQPYAKW</sequence>
<keyword evidence="2" id="KW-0472">Membrane</keyword>
<dbReference type="OrthoDB" id="9795612at2"/>
<dbReference type="InterPro" id="IPR045584">
    <property type="entry name" value="Pilin-like"/>
</dbReference>
<gene>
    <name evidence="3" type="ORF">F7Q92_19905</name>
</gene>
<dbReference type="GO" id="GO:0015627">
    <property type="term" value="C:type II protein secretion system complex"/>
    <property type="evidence" value="ECO:0007669"/>
    <property type="project" value="InterPro"/>
</dbReference>
<evidence type="ECO:0000313" key="4">
    <source>
        <dbReference type="Proteomes" id="UP000430120"/>
    </source>
</evidence>
<evidence type="ECO:0000313" key="3">
    <source>
        <dbReference type="EMBL" id="KAB0574154.1"/>
    </source>
</evidence>
<dbReference type="InterPro" id="IPR012902">
    <property type="entry name" value="N_methyl_site"/>
</dbReference>
<organism evidence="3 4">
    <name type="scientific">Ideonella dechloratans</name>
    <dbReference type="NCBI Taxonomy" id="36863"/>
    <lineage>
        <taxon>Bacteria</taxon>
        <taxon>Pseudomonadati</taxon>
        <taxon>Pseudomonadota</taxon>
        <taxon>Betaproteobacteria</taxon>
        <taxon>Burkholderiales</taxon>
        <taxon>Sphaerotilaceae</taxon>
        <taxon>Ideonella</taxon>
    </lineage>
</organism>
<keyword evidence="2" id="KW-0812">Transmembrane</keyword>
<dbReference type="AlphaFoldDB" id="A0A643F6K7"/>
<dbReference type="InterPro" id="IPR000983">
    <property type="entry name" value="Bac_GSPG_pilin"/>
</dbReference>
<dbReference type="PROSITE" id="PS00409">
    <property type="entry name" value="PROKAR_NTER_METHYL"/>
    <property type="match status" value="1"/>
</dbReference>
<dbReference type="Proteomes" id="UP000430120">
    <property type="component" value="Unassembled WGS sequence"/>
</dbReference>
<reference evidence="3 4" key="1">
    <citation type="submission" date="2019-09" db="EMBL/GenBank/DDBJ databases">
        <title>Draft genome sequences of 48 bacterial type strains from the CCUG.</title>
        <authorList>
            <person name="Tunovic T."/>
            <person name="Pineiro-Iglesias B."/>
            <person name="Unosson C."/>
            <person name="Inganas E."/>
            <person name="Ohlen M."/>
            <person name="Cardew S."/>
            <person name="Jensie-Markopoulos S."/>
            <person name="Salva-Serra F."/>
            <person name="Jaen-Luchoro D."/>
            <person name="Karlsson R."/>
            <person name="Svensson-Stadler L."/>
            <person name="Chun J."/>
            <person name="Moore E."/>
        </authorList>
    </citation>
    <scope>NUCLEOTIDE SEQUENCE [LARGE SCALE GENOMIC DNA]</scope>
    <source>
        <strain evidence="3 4">CCUG 30977</strain>
    </source>
</reference>
<evidence type="ECO:0000256" key="1">
    <source>
        <dbReference type="ARBA" id="ARBA00022481"/>
    </source>
</evidence>
<evidence type="ECO:0000256" key="2">
    <source>
        <dbReference type="SAM" id="Phobius"/>
    </source>
</evidence>